<dbReference type="InterPro" id="IPR011705">
    <property type="entry name" value="BACK"/>
</dbReference>
<keyword evidence="3" id="KW-1185">Reference proteome</keyword>
<dbReference type="Pfam" id="PF07707">
    <property type="entry name" value="BACK"/>
    <property type="match status" value="1"/>
</dbReference>
<accession>A0A2J7ZXT8</accession>
<dbReference type="PANTHER" id="PTHR45632:SF14">
    <property type="entry name" value="KELCH-LIKE PROTEIN 33"/>
    <property type="match status" value="1"/>
</dbReference>
<comment type="caution">
    <text evidence="2">The sequence shown here is derived from an EMBL/GenBank/DDBJ whole genome shotgun (WGS) entry which is preliminary data.</text>
</comment>
<proteinExistence type="predicted"/>
<protein>
    <submittedName>
        <fullName evidence="2">Kelch-like protein 3</fullName>
    </submittedName>
</protein>
<reference evidence="2 3" key="1">
    <citation type="journal article" date="2017" name="Mol. Biol. Evol.">
        <title>The 4-celled Tetrabaena socialis nuclear genome reveals the essential components for genetic control of cell number at the origin of multicellularity in the volvocine lineage.</title>
        <authorList>
            <person name="Featherston J."/>
            <person name="Arakaki Y."/>
            <person name="Hanschen E.R."/>
            <person name="Ferris P.J."/>
            <person name="Michod R.E."/>
            <person name="Olson B.J.S.C."/>
            <person name="Nozaki H."/>
            <person name="Durand P.M."/>
        </authorList>
    </citation>
    <scope>NUCLEOTIDE SEQUENCE [LARGE SCALE GENOMIC DNA]</scope>
    <source>
        <strain evidence="2 3">NIES-571</strain>
    </source>
</reference>
<evidence type="ECO:0000313" key="2">
    <source>
        <dbReference type="EMBL" id="PNH05081.1"/>
    </source>
</evidence>
<sequence length="318" mass="33222">MQPHDVLAFLGGVRDVRELSAALACYCTEAGFNVLLGALCDTAMPATPMPADEVTNDMHLIAQLAYGPIRLDQCTYVHLAPPTACGLLAVARVGAAVLACPTPLDPARLAAELARSTVSSLLSARQLCLAALQASITPCNCFSLFQFAEQAGIAPLRDAAAACCLASMPRAEAPAQDQQGFSSLPQEQLQSLLQSDELKVSSEKQVFEAIAAWAHARPRERVPHMGELVARCVRLASMGLRELEALDQEPHVVESQEVTRVVAHAYIMKLMGAAGFGGDGVGARRSVQQAAATAMAAGLGQSSAAAGQLAVGSSLCVF</sequence>
<dbReference type="Gene3D" id="1.25.40.420">
    <property type="match status" value="1"/>
</dbReference>
<dbReference type="OrthoDB" id="45365at2759"/>
<dbReference type="PANTHER" id="PTHR45632">
    <property type="entry name" value="LD33804P"/>
    <property type="match status" value="1"/>
</dbReference>
<name>A0A2J7ZXT8_9CHLO</name>
<dbReference type="AlphaFoldDB" id="A0A2J7ZXT8"/>
<gene>
    <name evidence="2" type="ORF">TSOC_008698</name>
</gene>
<organism evidence="2 3">
    <name type="scientific">Tetrabaena socialis</name>
    <dbReference type="NCBI Taxonomy" id="47790"/>
    <lineage>
        <taxon>Eukaryota</taxon>
        <taxon>Viridiplantae</taxon>
        <taxon>Chlorophyta</taxon>
        <taxon>core chlorophytes</taxon>
        <taxon>Chlorophyceae</taxon>
        <taxon>CS clade</taxon>
        <taxon>Chlamydomonadales</taxon>
        <taxon>Tetrabaenaceae</taxon>
        <taxon>Tetrabaena</taxon>
    </lineage>
</organism>
<dbReference type="EMBL" id="PGGS01000336">
    <property type="protein sequence ID" value="PNH05081.1"/>
    <property type="molecule type" value="Genomic_DNA"/>
</dbReference>
<dbReference type="SMART" id="SM00875">
    <property type="entry name" value="BACK"/>
    <property type="match status" value="1"/>
</dbReference>
<evidence type="ECO:0000313" key="3">
    <source>
        <dbReference type="Proteomes" id="UP000236333"/>
    </source>
</evidence>
<evidence type="ECO:0000259" key="1">
    <source>
        <dbReference type="SMART" id="SM00875"/>
    </source>
</evidence>
<dbReference type="Proteomes" id="UP000236333">
    <property type="component" value="Unassembled WGS sequence"/>
</dbReference>
<feature type="domain" description="BACK" evidence="1">
    <location>
        <begin position="141"/>
        <end position="247"/>
    </location>
</feature>